<evidence type="ECO:0000256" key="1">
    <source>
        <dbReference type="SAM" id="MobiDB-lite"/>
    </source>
</evidence>
<reference evidence="2 3" key="1">
    <citation type="submission" date="2017-06" db="EMBL/GenBank/DDBJ databases">
        <title>Genome sequencing of cyanobaciteial culture collection at National Institute for Environmental Studies (NIES).</title>
        <authorList>
            <person name="Hirose Y."/>
            <person name="Shimura Y."/>
            <person name="Fujisawa T."/>
            <person name="Nakamura Y."/>
            <person name="Kawachi M."/>
        </authorList>
    </citation>
    <scope>NUCLEOTIDE SEQUENCE [LARGE SCALE GENOMIC DNA]</scope>
    <source>
        <strain evidence="2 3">NIES-37</strain>
    </source>
</reference>
<dbReference type="Gene3D" id="2.120.10.30">
    <property type="entry name" value="TolB, C-terminal domain"/>
    <property type="match status" value="1"/>
</dbReference>
<dbReference type="AlphaFoldDB" id="A0A1Z4MXW8"/>
<sequence>MAKLVQIIYTSQFKPPVSESNSLIVASPDPSGIVYIDHLQSLFIADGEVDEMKTRFVSKNLFETTLTGSYVDNNLNAINFTQEATGITYNPQNRFLYISDDDRSRIYQVNPGADGKYSTSDDVVTYFSTKIDGVLKSDSEDVAYSTRTGNLWVVDGLNAQVYQYTTSGQLVSQFGAALADPEGIVEDPLTGNLFLVGRPLIEAGIPVYYVFEVTNTGQVVSKIDISAANPNKPAGITIAPNSQDPSKRSLYIVDRGLDNDDHPDENDGRIYEFLLDGNGSTNPTPDTTSGGTTSGGTTSGGTTSGGTTSGGTTSGGTTSGGTTSGDTTTSGGTTSGSSTSLDSKFTTVFVANSASTNTTNTLGAVSFDKQDILAYNQNTKIWSMYFDGSDVFKNGSSNLKDVRLRDFHINSDGSILFAINQSVTLPGAITADEYDVIKFTPTSTGENTSGTFQIYLDGSKVGLDPGVKSEVIDGIAIDSDGALVISTRNGFKVPGASGTELSGSGEDLIKFNGTTGENTVGTWTMLFDGSDVGLKDNNIDSFWLDYDSNKNIKYIYLSTEKAFSITNNSKTITGSDSDILRFTPTSLGNDTKGSFELITRLDGLGASTIEGLAVSPNFSGF</sequence>
<feature type="region of interest" description="Disordered" evidence="1">
    <location>
        <begin position="255"/>
        <end position="339"/>
    </location>
</feature>
<dbReference type="KEGG" id="ttq:NIES37_22180"/>
<accession>A0A1Z4MXW8</accession>
<gene>
    <name evidence="2" type="ORF">NIES37_22180</name>
</gene>
<dbReference type="Proteomes" id="UP000218785">
    <property type="component" value="Chromosome"/>
</dbReference>
<feature type="compositionally biased region" description="Low complexity" evidence="1">
    <location>
        <begin position="277"/>
        <end position="291"/>
    </location>
</feature>
<feature type="compositionally biased region" description="Low complexity" evidence="1">
    <location>
        <begin position="324"/>
        <end position="339"/>
    </location>
</feature>
<feature type="compositionally biased region" description="Basic and acidic residues" evidence="1">
    <location>
        <begin position="255"/>
        <end position="270"/>
    </location>
</feature>
<proteinExistence type="predicted"/>
<evidence type="ECO:0000313" key="3">
    <source>
        <dbReference type="Proteomes" id="UP000218785"/>
    </source>
</evidence>
<keyword evidence="3" id="KW-1185">Reference proteome</keyword>
<protein>
    <submittedName>
        <fullName evidence="2">Uncharacterized protein</fullName>
    </submittedName>
</protein>
<dbReference type="SUPFAM" id="SSF63825">
    <property type="entry name" value="YWTD domain"/>
    <property type="match status" value="1"/>
</dbReference>
<dbReference type="EMBL" id="AP018248">
    <property type="protein sequence ID" value="BAY98270.1"/>
    <property type="molecule type" value="Genomic_DNA"/>
</dbReference>
<name>A0A1Z4MXW8_9CYAN</name>
<dbReference type="RefSeq" id="WP_321206638.1">
    <property type="nucleotide sequence ID" value="NZ_CAWNJS010000001.1"/>
</dbReference>
<organism evidence="2 3">
    <name type="scientific">Tolypothrix tenuis PCC 7101</name>
    <dbReference type="NCBI Taxonomy" id="231146"/>
    <lineage>
        <taxon>Bacteria</taxon>
        <taxon>Bacillati</taxon>
        <taxon>Cyanobacteriota</taxon>
        <taxon>Cyanophyceae</taxon>
        <taxon>Nostocales</taxon>
        <taxon>Tolypothrichaceae</taxon>
        <taxon>Tolypothrix</taxon>
    </lineage>
</organism>
<evidence type="ECO:0000313" key="2">
    <source>
        <dbReference type="EMBL" id="BAY98270.1"/>
    </source>
</evidence>
<feature type="compositionally biased region" description="Gly residues" evidence="1">
    <location>
        <begin position="292"/>
        <end position="323"/>
    </location>
</feature>
<dbReference type="InterPro" id="IPR011042">
    <property type="entry name" value="6-blade_b-propeller_TolB-like"/>
</dbReference>